<reference evidence="2 3" key="1">
    <citation type="submission" date="2011-11" db="EMBL/GenBank/DDBJ databases">
        <authorList>
            <person name="Weinstock G."/>
            <person name="Sodergren E."/>
            <person name="Clifton S."/>
            <person name="Fulton L."/>
            <person name="Fulton B."/>
            <person name="Courtney L."/>
            <person name="Fronick C."/>
            <person name="Harrison M."/>
            <person name="Strong C."/>
            <person name="Farmer C."/>
            <person name="Delahaunty K."/>
            <person name="Markovic C."/>
            <person name="Hall O."/>
            <person name="Minx P."/>
            <person name="Tomlinson C."/>
            <person name="Mitreva M."/>
            <person name="Hou S."/>
            <person name="Chen J."/>
            <person name="Wollam A."/>
            <person name="Pepin K.H."/>
            <person name="Johnson M."/>
            <person name="Bhonagiri V."/>
            <person name="Zhang X."/>
            <person name="Suruliraj S."/>
            <person name="Warren W."/>
            <person name="Chinwalla A."/>
            <person name="Mardis E.R."/>
            <person name="Wilson R.K."/>
        </authorList>
    </citation>
    <scope>NUCLEOTIDE SEQUENCE [LARGE SCALE GENOMIC DNA]</scope>
    <source>
        <strain evidence="2 3">YIT 11816</strain>
    </source>
</reference>
<dbReference type="GO" id="GO:0016491">
    <property type="term" value="F:oxidoreductase activity"/>
    <property type="evidence" value="ECO:0007669"/>
    <property type="project" value="InterPro"/>
</dbReference>
<evidence type="ECO:0000313" key="3">
    <source>
        <dbReference type="Proteomes" id="UP000004956"/>
    </source>
</evidence>
<sequence length="270" mass="30807">MDDVKRLFREWRVDLEERFEALNARIEARFERRDPNEIFRALPAPSDALSVPMKAVMASRHSERSFSNEPLPDPVLADILWAADGVRDIEDAQKRTKGRVGREYDGGRTTPTSFDWRETEIYVLKANGIWRWVPERRGLLFCALTDIRHLAAYMQPAMTLPPVQLVYVSNLAKTRTRVSEIAEQLMMKFDGEVWNDEAIEELRIRNTHLNVGVKLEAVSLAAEALGLASVARTLFPTKKLEEALHLGPDEHVTAVQSVGYKAKSFLDHIR</sequence>
<feature type="domain" description="Nitroreductase" evidence="1">
    <location>
        <begin position="58"/>
        <end position="260"/>
    </location>
</feature>
<dbReference type="Gene3D" id="3.40.109.10">
    <property type="entry name" value="NADH Oxidase"/>
    <property type="match status" value="1"/>
</dbReference>
<dbReference type="Proteomes" id="UP000004956">
    <property type="component" value="Unassembled WGS sequence"/>
</dbReference>
<dbReference type="Pfam" id="PF00881">
    <property type="entry name" value="Nitroreductase"/>
    <property type="match status" value="1"/>
</dbReference>
<name>H3KCQ0_9BURK</name>
<dbReference type="InterPro" id="IPR000415">
    <property type="entry name" value="Nitroreductase-like"/>
</dbReference>
<comment type="caution">
    <text evidence="2">The sequence shown here is derived from an EMBL/GenBank/DDBJ whole genome shotgun (WGS) entry which is preliminary data.</text>
</comment>
<protein>
    <recommendedName>
        <fullName evidence="1">Nitroreductase domain-containing protein</fullName>
    </recommendedName>
</protein>
<dbReference type="InterPro" id="IPR029479">
    <property type="entry name" value="Nitroreductase"/>
</dbReference>
<dbReference type="AlphaFoldDB" id="H3KCQ0"/>
<evidence type="ECO:0000259" key="1">
    <source>
        <dbReference type="Pfam" id="PF00881"/>
    </source>
</evidence>
<dbReference type="PANTHER" id="PTHR43745:SF2">
    <property type="entry name" value="NITROREDUCTASE MJ1384-RELATED"/>
    <property type="match status" value="1"/>
</dbReference>
<dbReference type="RefSeq" id="WP_008541040.1">
    <property type="nucleotide sequence ID" value="NZ_JH604884.1"/>
</dbReference>
<dbReference type="OrthoDB" id="9802775at2"/>
<organism evidence="2 3">
    <name type="scientific">Sutterella parvirubra YIT 11816</name>
    <dbReference type="NCBI Taxonomy" id="762967"/>
    <lineage>
        <taxon>Bacteria</taxon>
        <taxon>Pseudomonadati</taxon>
        <taxon>Pseudomonadota</taxon>
        <taxon>Betaproteobacteria</taxon>
        <taxon>Burkholderiales</taxon>
        <taxon>Sutterellaceae</taxon>
        <taxon>Sutterella</taxon>
    </lineage>
</organism>
<dbReference type="PANTHER" id="PTHR43745">
    <property type="entry name" value="NITROREDUCTASE MJ1384-RELATED"/>
    <property type="match status" value="1"/>
</dbReference>
<dbReference type="HOGENOM" id="CLU_059362_1_0_4"/>
<keyword evidence="3" id="KW-1185">Reference proteome</keyword>
<dbReference type="SUPFAM" id="SSF55469">
    <property type="entry name" value="FMN-dependent nitroreductase-like"/>
    <property type="match status" value="1"/>
</dbReference>
<evidence type="ECO:0000313" key="2">
    <source>
        <dbReference type="EMBL" id="EHY32113.1"/>
    </source>
</evidence>
<dbReference type="EMBL" id="AFBQ01000058">
    <property type="protein sequence ID" value="EHY32113.1"/>
    <property type="molecule type" value="Genomic_DNA"/>
</dbReference>
<dbReference type="PATRIC" id="fig|762967.3.peg.415"/>
<proteinExistence type="predicted"/>
<gene>
    <name evidence="2" type="ORF">HMPREF9440_00503</name>
</gene>
<dbReference type="STRING" id="762967.HMPREF9440_00503"/>
<dbReference type="InterPro" id="IPR052544">
    <property type="entry name" value="Bacteriocin_Proc_Enz"/>
</dbReference>
<accession>H3KCQ0</accession>